<gene>
    <name evidence="4" type="ORF">PCOR1329_LOCUS57709</name>
</gene>
<dbReference type="Proteomes" id="UP001189429">
    <property type="component" value="Unassembled WGS sequence"/>
</dbReference>
<evidence type="ECO:0000313" key="4">
    <source>
        <dbReference type="EMBL" id="CAK0872166.1"/>
    </source>
</evidence>
<feature type="region of interest" description="Disordered" evidence="3">
    <location>
        <begin position="1009"/>
        <end position="1037"/>
    </location>
</feature>
<keyword evidence="1" id="KW-0489">Methyltransferase</keyword>
<proteinExistence type="predicted"/>
<comment type="caution">
    <text evidence="4">The sequence shown here is derived from an EMBL/GenBank/DDBJ whole genome shotgun (WGS) entry which is preliminary data.</text>
</comment>
<organism evidence="4 5">
    <name type="scientific">Prorocentrum cordatum</name>
    <dbReference type="NCBI Taxonomy" id="2364126"/>
    <lineage>
        <taxon>Eukaryota</taxon>
        <taxon>Sar</taxon>
        <taxon>Alveolata</taxon>
        <taxon>Dinophyceae</taxon>
        <taxon>Prorocentrales</taxon>
        <taxon>Prorocentraceae</taxon>
        <taxon>Prorocentrum</taxon>
    </lineage>
</organism>
<accession>A0ABN9VJD7</accession>
<keyword evidence="2" id="KW-0808">Transferase</keyword>
<evidence type="ECO:0000256" key="2">
    <source>
        <dbReference type="ARBA" id="ARBA00022679"/>
    </source>
</evidence>
<dbReference type="SUPFAM" id="SSF53335">
    <property type="entry name" value="S-adenosyl-L-methionine-dependent methyltransferases"/>
    <property type="match status" value="1"/>
</dbReference>
<dbReference type="InterPro" id="IPR029063">
    <property type="entry name" value="SAM-dependent_MTases_sf"/>
</dbReference>
<dbReference type="Gene3D" id="3.90.120.10">
    <property type="entry name" value="DNA Methylase, subunit A, domain 2"/>
    <property type="match status" value="1"/>
</dbReference>
<name>A0ABN9VJD7_9DINO</name>
<dbReference type="Pfam" id="PF00145">
    <property type="entry name" value="DNA_methylase"/>
    <property type="match status" value="1"/>
</dbReference>
<sequence length="1126" mass="125799">MGVPFTNIFASDSAKPCQKVIKAVHNPGKFFTGITKRTPEEEEDTDVYTWTPPCQDLSQNGLRQGNIFTMTHKRLKPVLDGIVKGLISIGYAVNYSVLDSRDYGITRDRRRAFVVAIRTDAIKHPFNWPEITKPCPSINTILDAWKPTDRAGRLPTVQRQKDACKTAYKECFDYGRDPRSTPILVDIDASPKFATCGIDEAKTIARSRGGDGGPWISTRWRRTTPTELIKLQGFELTDIPWTTLKISQRQLGQLIGNAVSVNTIGAILEEALWSSGLVEKKVPFPRGQVMVLKLGAAHDGRGKWKRTYPVWANRFPIDHAQPKLGTWLDSKWAKGLGVGCKVCRAAGFTMNPFGAYEVRSNGAMQVCYLQKHAQCAEHKAAAAAFLAGNLDDAAHSVMCPKWDEFKQVADDIVAGRSLGHGTIARRRILRCLKEVLCADDREALKSARAISLFRDERKGRLAVRYRAVNQNLDEFSGTLGQERDFGTGATKITEAIFRIIERMCTKFSDSPKLCRATPTLMPSLMAHVRESVMCIAVDSAGDELLASEIMRNRSLAQTERALTPNLKIVLRDSAHASRRIIPRPWNADPYLRDVAMMMAQGRSSVAKLVKNSTETSHVFAGHVKSSQSSAVTSAIRNMRAASHRFEYWQKPLGRTALFMHASIKTAMYVANRPAKDENTDKATARLAWVDSERCLMLAMMADVADEGMCLTRLLDNEDVDTACLNSEVLLFIRTVEAMFGESERCLTIFGYTSVMMNLLNEYVVWHVNDDSRSIGFERGAPRDIVNRCMERMRSYVVLARAALAAEFPSFEMSQAFQVFDSSTTHPRADVDLRRIAQALDRRAADINPTRLQAQWEHGFPRARQQQQRGLSNKEAWRYVIQKLGQQRLALRHNIDDLRSALVAYVAFGIGTSGVEQKFSLAALKFNCRQLSSDARSEDMFLKIALDSPNRDLNKVIDSARRIWLETCGRPVVRKFPRIDRGVKRPRTAMKKGDAESIRQRRKAARLAVSDTVAGDSTREVGPGSSWGATHQKEPDFLNNKHDTKRCIAYSENVPLPQEVTHAVCEDAAAKHKKQLADQLARSRKTKRVRLAALGTPTAKLLEAIKGKPVFVDIPCRSPEVAAAHIA</sequence>
<evidence type="ECO:0008006" key="6">
    <source>
        <dbReference type="Google" id="ProtNLM"/>
    </source>
</evidence>
<dbReference type="EMBL" id="CAUYUJ010017142">
    <property type="protein sequence ID" value="CAK0872166.1"/>
    <property type="molecule type" value="Genomic_DNA"/>
</dbReference>
<evidence type="ECO:0000256" key="1">
    <source>
        <dbReference type="ARBA" id="ARBA00022603"/>
    </source>
</evidence>
<keyword evidence="5" id="KW-1185">Reference proteome</keyword>
<evidence type="ECO:0000256" key="3">
    <source>
        <dbReference type="SAM" id="MobiDB-lite"/>
    </source>
</evidence>
<dbReference type="InterPro" id="IPR001525">
    <property type="entry name" value="C5_MeTfrase"/>
</dbReference>
<evidence type="ECO:0000313" key="5">
    <source>
        <dbReference type="Proteomes" id="UP001189429"/>
    </source>
</evidence>
<protein>
    <recommendedName>
        <fullName evidence="6">DNA (cytosine-5-)-methyltransferase</fullName>
    </recommendedName>
</protein>
<reference evidence="4" key="1">
    <citation type="submission" date="2023-10" db="EMBL/GenBank/DDBJ databases">
        <authorList>
            <person name="Chen Y."/>
            <person name="Shah S."/>
            <person name="Dougan E. K."/>
            <person name="Thang M."/>
            <person name="Chan C."/>
        </authorList>
    </citation>
    <scope>NUCLEOTIDE SEQUENCE [LARGE SCALE GENOMIC DNA]</scope>
</reference>
<dbReference type="Gene3D" id="3.40.50.150">
    <property type="entry name" value="Vaccinia Virus protein VP39"/>
    <property type="match status" value="2"/>
</dbReference>